<feature type="region of interest" description="Disordered" evidence="1">
    <location>
        <begin position="1"/>
        <end position="29"/>
    </location>
</feature>
<evidence type="ECO:0000313" key="3">
    <source>
        <dbReference type="Proteomes" id="UP000515151"/>
    </source>
</evidence>
<dbReference type="SMART" id="SM00256">
    <property type="entry name" value="FBOX"/>
    <property type="match status" value="1"/>
</dbReference>
<protein>
    <submittedName>
        <fullName evidence="4">F-box/FBD/LRR-repeat protein At1g13570-like</fullName>
    </submittedName>
</protein>
<sequence>MAAGTEHPSSGRNWARRRDSKPSLEEEDQDRISCLPLDLIEMILRRLPLWEAVRTSVLSRRWRYAWTTLMEIVLDESCAPSPSQYKSVTDRLVKIIDNILSLHRGPMEKFVLSHGQL</sequence>
<proteinExistence type="predicted"/>
<accession>A0A6P8E138</accession>
<dbReference type="RefSeq" id="XP_031403582.1">
    <property type="nucleotide sequence ID" value="XM_031547722.1"/>
</dbReference>
<dbReference type="Pfam" id="PF00646">
    <property type="entry name" value="F-box"/>
    <property type="match status" value="1"/>
</dbReference>
<dbReference type="InterPro" id="IPR001810">
    <property type="entry name" value="F-box_dom"/>
</dbReference>
<dbReference type="Proteomes" id="UP000515151">
    <property type="component" value="Chromosome 1"/>
</dbReference>
<reference evidence="3" key="1">
    <citation type="journal article" date="2020" name="Plant Biotechnol. J.">
        <title>The pomegranate (Punica granatum L.) draft genome dissects genetic divergence between soft- and hard-seeded cultivars.</title>
        <authorList>
            <person name="Luo X."/>
            <person name="Li H."/>
            <person name="Wu Z."/>
            <person name="Yao W."/>
            <person name="Zhao P."/>
            <person name="Cao D."/>
            <person name="Yu H."/>
            <person name="Li K."/>
            <person name="Poudel K."/>
            <person name="Zhao D."/>
            <person name="Zhang F."/>
            <person name="Xia X."/>
            <person name="Chen L."/>
            <person name="Wang Q."/>
            <person name="Jing D."/>
            <person name="Cao S."/>
        </authorList>
    </citation>
    <scope>NUCLEOTIDE SEQUENCE [LARGE SCALE GENOMIC DNA]</scope>
    <source>
        <strain evidence="3">cv. Tunisia</strain>
    </source>
</reference>
<dbReference type="PANTHER" id="PTHR31639">
    <property type="entry name" value="F-BOX PROTEIN-LIKE"/>
    <property type="match status" value="1"/>
</dbReference>
<dbReference type="OrthoDB" id="612216at2759"/>
<reference evidence="4" key="2">
    <citation type="submission" date="2025-08" db="UniProtKB">
        <authorList>
            <consortium name="RefSeq"/>
        </authorList>
    </citation>
    <scope>IDENTIFICATION</scope>
    <source>
        <tissue evidence="4">Leaf</tissue>
    </source>
</reference>
<evidence type="ECO:0000256" key="1">
    <source>
        <dbReference type="SAM" id="MobiDB-lite"/>
    </source>
</evidence>
<organism evidence="3 4">
    <name type="scientific">Punica granatum</name>
    <name type="common">Pomegranate</name>
    <dbReference type="NCBI Taxonomy" id="22663"/>
    <lineage>
        <taxon>Eukaryota</taxon>
        <taxon>Viridiplantae</taxon>
        <taxon>Streptophyta</taxon>
        <taxon>Embryophyta</taxon>
        <taxon>Tracheophyta</taxon>
        <taxon>Spermatophyta</taxon>
        <taxon>Magnoliopsida</taxon>
        <taxon>eudicotyledons</taxon>
        <taxon>Gunneridae</taxon>
        <taxon>Pentapetalae</taxon>
        <taxon>rosids</taxon>
        <taxon>malvids</taxon>
        <taxon>Myrtales</taxon>
        <taxon>Lythraceae</taxon>
        <taxon>Punica</taxon>
    </lineage>
</organism>
<dbReference type="AlphaFoldDB" id="A0A6P8E138"/>
<dbReference type="InterPro" id="IPR036047">
    <property type="entry name" value="F-box-like_dom_sf"/>
</dbReference>
<gene>
    <name evidence="4" type="primary">LOC116212953</name>
</gene>
<name>A0A6P8E138_PUNGR</name>
<evidence type="ECO:0000313" key="4">
    <source>
        <dbReference type="RefSeq" id="XP_031403582.1"/>
    </source>
</evidence>
<feature type="domain" description="F-box" evidence="2">
    <location>
        <begin position="35"/>
        <end position="75"/>
    </location>
</feature>
<dbReference type="SUPFAM" id="SSF81383">
    <property type="entry name" value="F-box domain"/>
    <property type="match status" value="1"/>
</dbReference>
<evidence type="ECO:0000259" key="2">
    <source>
        <dbReference type="SMART" id="SM00256"/>
    </source>
</evidence>
<dbReference type="PANTHER" id="PTHR31639:SF256">
    <property type="entry name" value="OS07G0242900 PROTEIN"/>
    <property type="match status" value="1"/>
</dbReference>
<keyword evidence="3" id="KW-1185">Reference proteome</keyword>
<dbReference type="GeneID" id="116212953"/>
<dbReference type="Gene3D" id="1.20.1280.50">
    <property type="match status" value="1"/>
</dbReference>